<dbReference type="SUPFAM" id="SSF50129">
    <property type="entry name" value="GroES-like"/>
    <property type="match status" value="1"/>
</dbReference>
<evidence type="ECO:0000256" key="4">
    <source>
        <dbReference type="ARBA" id="ARBA00023002"/>
    </source>
</evidence>
<keyword evidence="8" id="KW-1185">Reference proteome</keyword>
<dbReference type="PANTHER" id="PTHR42683">
    <property type="entry name" value="ALDEHYDE REDUCTASE"/>
    <property type="match status" value="1"/>
</dbReference>
<dbReference type="InterPro" id="IPR036291">
    <property type="entry name" value="NAD(P)-bd_dom_sf"/>
</dbReference>
<dbReference type="SUPFAM" id="SSF51735">
    <property type="entry name" value="NAD(P)-binding Rossmann-fold domains"/>
    <property type="match status" value="1"/>
</dbReference>
<protein>
    <submittedName>
        <fullName evidence="7">NADP-dependent alcohol dehydrogenase C</fullName>
    </submittedName>
</protein>
<reference evidence="7 8" key="1">
    <citation type="journal article" date="2018" name="Nat. Ecol. Evol.">
        <title>Pezizomycetes genomes reveal the molecular basis of ectomycorrhizal truffle lifestyle.</title>
        <authorList>
            <person name="Murat C."/>
            <person name="Payen T."/>
            <person name="Noel B."/>
            <person name="Kuo A."/>
            <person name="Morin E."/>
            <person name="Chen J."/>
            <person name="Kohler A."/>
            <person name="Krizsan K."/>
            <person name="Balestrini R."/>
            <person name="Da Silva C."/>
            <person name="Montanini B."/>
            <person name="Hainaut M."/>
            <person name="Levati E."/>
            <person name="Barry K.W."/>
            <person name="Belfiori B."/>
            <person name="Cichocki N."/>
            <person name="Clum A."/>
            <person name="Dockter R.B."/>
            <person name="Fauchery L."/>
            <person name="Guy J."/>
            <person name="Iotti M."/>
            <person name="Le Tacon F."/>
            <person name="Lindquist E.A."/>
            <person name="Lipzen A."/>
            <person name="Malagnac F."/>
            <person name="Mello A."/>
            <person name="Molinier V."/>
            <person name="Miyauchi S."/>
            <person name="Poulain J."/>
            <person name="Riccioni C."/>
            <person name="Rubini A."/>
            <person name="Sitrit Y."/>
            <person name="Splivallo R."/>
            <person name="Traeger S."/>
            <person name="Wang M."/>
            <person name="Zifcakova L."/>
            <person name="Wipf D."/>
            <person name="Zambonelli A."/>
            <person name="Paolocci F."/>
            <person name="Nowrousian M."/>
            <person name="Ottonello S."/>
            <person name="Baldrian P."/>
            <person name="Spatafora J.W."/>
            <person name="Henrissat B."/>
            <person name="Nagy L.G."/>
            <person name="Aury J.M."/>
            <person name="Wincker P."/>
            <person name="Grigoriev I.V."/>
            <person name="Bonfante P."/>
            <person name="Martin F.M."/>
        </authorList>
    </citation>
    <scope>NUCLEOTIDE SEQUENCE [LARGE SCALE GENOMIC DNA]</scope>
    <source>
        <strain evidence="7 8">120613-1</strain>
    </source>
</reference>
<evidence type="ECO:0000313" key="7">
    <source>
        <dbReference type="EMBL" id="RPA95517.1"/>
    </source>
</evidence>
<evidence type="ECO:0000256" key="1">
    <source>
        <dbReference type="ARBA" id="ARBA00001947"/>
    </source>
</evidence>
<feature type="domain" description="Alcohol dehydrogenase-like N-terminal" evidence="6">
    <location>
        <begin position="22"/>
        <end position="137"/>
    </location>
</feature>
<dbReference type="CDD" id="cd05283">
    <property type="entry name" value="CAD1"/>
    <property type="match status" value="1"/>
</dbReference>
<dbReference type="InterPro" id="IPR013154">
    <property type="entry name" value="ADH-like_N"/>
</dbReference>
<dbReference type="Pfam" id="PF08240">
    <property type="entry name" value="ADH_N"/>
    <property type="match status" value="1"/>
</dbReference>
<keyword evidence="3" id="KW-0862">Zinc</keyword>
<dbReference type="Gene3D" id="3.40.50.720">
    <property type="entry name" value="NAD(P)-binding Rossmann-like Domain"/>
    <property type="match status" value="1"/>
</dbReference>
<sequence>MGYPDTFEGFAVDTPKKMADFDIDIKIEACDVCGSDVHTITGGWGDALFPLVVGHEIVRKVVNTGSKVTTMKKGDRVGVGAQIWSCLKCNVCKQHNENYCPHQVDTYGAPYPDGTITQGGYASHIRVHEHLTFKVPDGLKSSIVAPMLCTSLTTFNPLNRNNIAPFCSGGLGHFALMWINALGAEAYALSHTPEKKSDALALWAKESINTTQENWAEPWKFRFDMTISTVDVTNHLSLPDYFSTLVVHGKFWNLGRPGKPLLEIKAFDFSSNGAFIGGSHIGNREEMQEMMELAAEKGIKSWDEEIQVGEEGCKEAVERLKDNKVRYRFTLTGFDKVIGAWGFGIPETLGFGFGSCGFSEAQN</sequence>
<name>A0A3N4JE10_9PEZI</name>
<keyword evidence="4" id="KW-0560">Oxidoreductase</keyword>
<dbReference type="GO" id="GO:0046872">
    <property type="term" value="F:metal ion binding"/>
    <property type="evidence" value="ECO:0007669"/>
    <property type="project" value="UniProtKB-KW"/>
</dbReference>
<evidence type="ECO:0000256" key="2">
    <source>
        <dbReference type="ARBA" id="ARBA00022723"/>
    </source>
</evidence>
<dbReference type="InterPro" id="IPR011032">
    <property type="entry name" value="GroES-like_sf"/>
</dbReference>
<dbReference type="GO" id="GO:0016616">
    <property type="term" value="F:oxidoreductase activity, acting on the CH-OH group of donors, NAD or NADP as acceptor"/>
    <property type="evidence" value="ECO:0007669"/>
    <property type="project" value="InterPro"/>
</dbReference>
<evidence type="ECO:0000256" key="3">
    <source>
        <dbReference type="ARBA" id="ARBA00022833"/>
    </source>
</evidence>
<dbReference type="EMBL" id="ML120425">
    <property type="protein sequence ID" value="RPA95517.1"/>
    <property type="molecule type" value="Genomic_DNA"/>
</dbReference>
<dbReference type="InterPro" id="IPR047109">
    <property type="entry name" value="CAD-like"/>
</dbReference>
<feature type="domain" description="Alcohol dehydrogenase-like C-terminal" evidence="5">
    <location>
        <begin position="170"/>
        <end position="295"/>
    </location>
</feature>
<proteinExistence type="predicted"/>
<evidence type="ECO:0000259" key="5">
    <source>
        <dbReference type="Pfam" id="PF00107"/>
    </source>
</evidence>
<comment type="cofactor">
    <cofactor evidence="1">
        <name>Zn(2+)</name>
        <dbReference type="ChEBI" id="CHEBI:29105"/>
    </cofactor>
</comment>
<dbReference type="AlphaFoldDB" id="A0A3N4JE10"/>
<gene>
    <name evidence="7" type="ORF">L873DRAFT_1837163</name>
</gene>
<accession>A0A3N4JE10</accession>
<evidence type="ECO:0000313" key="8">
    <source>
        <dbReference type="Proteomes" id="UP000276215"/>
    </source>
</evidence>
<dbReference type="InterPro" id="IPR013149">
    <property type="entry name" value="ADH-like_C"/>
</dbReference>
<evidence type="ECO:0000259" key="6">
    <source>
        <dbReference type="Pfam" id="PF08240"/>
    </source>
</evidence>
<organism evidence="7 8">
    <name type="scientific">Choiromyces venosus 120613-1</name>
    <dbReference type="NCBI Taxonomy" id="1336337"/>
    <lineage>
        <taxon>Eukaryota</taxon>
        <taxon>Fungi</taxon>
        <taxon>Dikarya</taxon>
        <taxon>Ascomycota</taxon>
        <taxon>Pezizomycotina</taxon>
        <taxon>Pezizomycetes</taxon>
        <taxon>Pezizales</taxon>
        <taxon>Tuberaceae</taxon>
        <taxon>Choiromyces</taxon>
    </lineage>
</organism>
<dbReference type="Proteomes" id="UP000276215">
    <property type="component" value="Unassembled WGS sequence"/>
</dbReference>
<keyword evidence="2" id="KW-0479">Metal-binding</keyword>
<dbReference type="Pfam" id="PF00107">
    <property type="entry name" value="ADH_zinc_N"/>
    <property type="match status" value="1"/>
</dbReference>
<dbReference type="STRING" id="1336337.A0A3N4JE10"/>
<dbReference type="OrthoDB" id="1879366at2759"/>
<dbReference type="Gene3D" id="3.90.180.10">
    <property type="entry name" value="Medium-chain alcohol dehydrogenases, catalytic domain"/>
    <property type="match status" value="1"/>
</dbReference>